<organism evidence="2 3">
    <name type="scientific">Chitinophaga arvensicola</name>
    <dbReference type="NCBI Taxonomy" id="29529"/>
    <lineage>
        <taxon>Bacteria</taxon>
        <taxon>Pseudomonadati</taxon>
        <taxon>Bacteroidota</taxon>
        <taxon>Chitinophagia</taxon>
        <taxon>Chitinophagales</taxon>
        <taxon>Chitinophagaceae</taxon>
        <taxon>Chitinophaga</taxon>
    </lineage>
</organism>
<sequence>MKILFHYYKSLHSFNIPFSLLVSLFGLIGPNKLENVMQNFFISLMTGGFLLSVFFYGLVFENRYYFYYNKGYSKMRLITWSYLLNLLPLLVYALIKIFGL</sequence>
<dbReference type="STRING" id="29529.SAMN04488122_3562"/>
<keyword evidence="3" id="KW-1185">Reference proteome</keyword>
<evidence type="ECO:0000256" key="1">
    <source>
        <dbReference type="SAM" id="Phobius"/>
    </source>
</evidence>
<reference evidence="3" key="1">
    <citation type="submission" date="2016-10" db="EMBL/GenBank/DDBJ databases">
        <authorList>
            <person name="Varghese N."/>
            <person name="Submissions S."/>
        </authorList>
    </citation>
    <scope>NUCLEOTIDE SEQUENCE [LARGE SCALE GENOMIC DNA]</scope>
    <source>
        <strain evidence="3">DSM 3695</strain>
    </source>
</reference>
<evidence type="ECO:0000313" key="3">
    <source>
        <dbReference type="Proteomes" id="UP000199310"/>
    </source>
</evidence>
<dbReference type="RefSeq" id="WP_089896991.1">
    <property type="nucleotide sequence ID" value="NZ_FOJG01000002.1"/>
</dbReference>
<keyword evidence="1" id="KW-0812">Transmembrane</keyword>
<gene>
    <name evidence="2" type="ORF">SAMN04488122_3562</name>
</gene>
<feature type="transmembrane region" description="Helical" evidence="1">
    <location>
        <begin position="40"/>
        <end position="59"/>
    </location>
</feature>
<dbReference type="AlphaFoldDB" id="A0A1I0S565"/>
<evidence type="ECO:0000313" key="2">
    <source>
        <dbReference type="EMBL" id="SEW49760.1"/>
    </source>
</evidence>
<feature type="transmembrane region" description="Helical" evidence="1">
    <location>
        <begin position="80"/>
        <end position="99"/>
    </location>
</feature>
<dbReference type="EMBL" id="FOJG01000002">
    <property type="protein sequence ID" value="SEW49760.1"/>
    <property type="molecule type" value="Genomic_DNA"/>
</dbReference>
<keyword evidence="1" id="KW-0472">Membrane</keyword>
<name>A0A1I0S565_9BACT</name>
<feature type="transmembrane region" description="Helical" evidence="1">
    <location>
        <begin position="12"/>
        <end position="28"/>
    </location>
</feature>
<proteinExistence type="predicted"/>
<keyword evidence="1" id="KW-1133">Transmembrane helix</keyword>
<protein>
    <submittedName>
        <fullName evidence="2">Uncharacterized protein</fullName>
    </submittedName>
</protein>
<dbReference type="Proteomes" id="UP000199310">
    <property type="component" value="Unassembled WGS sequence"/>
</dbReference>
<dbReference type="OrthoDB" id="827361at2"/>
<accession>A0A1I0S565</accession>